<dbReference type="EC" id="3.6.4.13" evidence="10"/>
<keyword evidence="11" id="KW-1185">Reference proteome</keyword>
<feature type="domain" description="DEAD-box RNA helicase Q" evidence="9">
    <location>
        <begin position="1"/>
        <end position="29"/>
    </location>
</feature>
<evidence type="ECO:0000259" key="8">
    <source>
        <dbReference type="PROSITE" id="PS51194"/>
    </source>
</evidence>
<dbReference type="PANTHER" id="PTHR47959">
    <property type="entry name" value="ATP-DEPENDENT RNA HELICASE RHLE-RELATED"/>
    <property type="match status" value="1"/>
</dbReference>
<dbReference type="SMART" id="SM00487">
    <property type="entry name" value="DEXDc"/>
    <property type="match status" value="1"/>
</dbReference>
<evidence type="ECO:0000313" key="10">
    <source>
        <dbReference type="EMBL" id="MBM7561143.1"/>
    </source>
</evidence>
<sequence length="365" mass="41028">MTFYKLGIKNDLVYTLDEQGIDRPTPIQRMAIPEILKKIDLLAEAQTGTGKTLAFLLPIIQQIDVNTPNVQALVLVPTRELAIQITQVARSISIYQEIGILAAYGGQDVKAQLHKLQGQTHLIIATPGRLLDHIRRESISLNSIEFMVVDEADQMFHIGFKKEVEAIFSYLPSKHQTLCFTATMSKNVLLFSKKHLVNPLSIQAPKQKITLDEIDHWVIKTSGRKKFDTFTTLLTTEKPGQSIIFCRSRKGTQSLCDEMKAYGYSVDALHGDLTQAKRESVMTQFKDGKIQYLVATDVAARGIDVTGLTHVFNYNLPDDPENYVHRIGRTGRAGEKGKAITILTEKDFSRLEAIESFIQQKITRL</sequence>
<dbReference type="EMBL" id="JAFBDT010000003">
    <property type="protein sequence ID" value="MBM7561143.1"/>
    <property type="molecule type" value="Genomic_DNA"/>
</dbReference>
<keyword evidence="2 10" id="KW-0378">Hydrolase</keyword>
<dbReference type="GO" id="GO:0003724">
    <property type="term" value="F:RNA helicase activity"/>
    <property type="evidence" value="ECO:0007669"/>
    <property type="project" value="UniProtKB-EC"/>
</dbReference>
<evidence type="ECO:0000256" key="2">
    <source>
        <dbReference type="ARBA" id="ARBA00022801"/>
    </source>
</evidence>
<dbReference type="InterPro" id="IPR014001">
    <property type="entry name" value="Helicase_ATP-bd"/>
</dbReference>
<dbReference type="CDD" id="cd00268">
    <property type="entry name" value="DEADc"/>
    <property type="match status" value="1"/>
</dbReference>
<dbReference type="GO" id="GO:0016787">
    <property type="term" value="F:hydrolase activity"/>
    <property type="evidence" value="ECO:0007669"/>
    <property type="project" value="UniProtKB-KW"/>
</dbReference>
<evidence type="ECO:0000256" key="5">
    <source>
        <dbReference type="ARBA" id="ARBA00038437"/>
    </source>
</evidence>
<dbReference type="InterPro" id="IPR050079">
    <property type="entry name" value="DEAD_box_RNA_helicase"/>
</dbReference>
<dbReference type="InterPro" id="IPR044742">
    <property type="entry name" value="DEAD/DEAH_RhlB"/>
</dbReference>
<organism evidence="10 11">
    <name type="scientific">Fusibacter tunisiensis</name>
    <dbReference type="NCBI Taxonomy" id="1008308"/>
    <lineage>
        <taxon>Bacteria</taxon>
        <taxon>Bacillati</taxon>
        <taxon>Bacillota</taxon>
        <taxon>Clostridia</taxon>
        <taxon>Eubacteriales</taxon>
        <taxon>Eubacteriales Family XII. Incertae Sedis</taxon>
        <taxon>Fusibacter</taxon>
    </lineage>
</organism>
<evidence type="ECO:0000259" key="7">
    <source>
        <dbReference type="PROSITE" id="PS51192"/>
    </source>
</evidence>
<dbReference type="PROSITE" id="PS51194">
    <property type="entry name" value="HELICASE_CTER"/>
    <property type="match status" value="1"/>
</dbReference>
<keyword evidence="1" id="KW-0547">Nucleotide-binding</keyword>
<proteinExistence type="inferred from homology"/>
<feature type="short sequence motif" description="Q motif" evidence="6">
    <location>
        <begin position="1"/>
        <end position="29"/>
    </location>
</feature>
<keyword evidence="3 10" id="KW-0347">Helicase</keyword>
<dbReference type="Gene3D" id="3.40.50.300">
    <property type="entry name" value="P-loop containing nucleotide triphosphate hydrolases"/>
    <property type="match status" value="2"/>
</dbReference>
<dbReference type="PROSITE" id="PS51195">
    <property type="entry name" value="Q_MOTIF"/>
    <property type="match status" value="1"/>
</dbReference>
<dbReference type="CDD" id="cd18787">
    <property type="entry name" value="SF2_C_DEAD"/>
    <property type="match status" value="1"/>
</dbReference>
<dbReference type="Pfam" id="PF00271">
    <property type="entry name" value="Helicase_C"/>
    <property type="match status" value="1"/>
</dbReference>
<evidence type="ECO:0000313" key="11">
    <source>
        <dbReference type="Proteomes" id="UP000767854"/>
    </source>
</evidence>
<dbReference type="PROSITE" id="PS51192">
    <property type="entry name" value="HELICASE_ATP_BIND_1"/>
    <property type="match status" value="1"/>
</dbReference>
<dbReference type="InterPro" id="IPR014014">
    <property type="entry name" value="RNA_helicase_DEAD_Q_motif"/>
</dbReference>
<comment type="similarity">
    <text evidence="5">Belongs to the DEAD box helicase family.</text>
</comment>
<gene>
    <name evidence="10" type="ORF">JOC49_000660</name>
</gene>
<dbReference type="PANTHER" id="PTHR47959:SF13">
    <property type="entry name" value="ATP-DEPENDENT RNA HELICASE RHLE"/>
    <property type="match status" value="1"/>
</dbReference>
<name>A0ABS2MP15_9FIRM</name>
<dbReference type="InterPro" id="IPR001650">
    <property type="entry name" value="Helicase_C-like"/>
</dbReference>
<dbReference type="Pfam" id="PF00270">
    <property type="entry name" value="DEAD"/>
    <property type="match status" value="1"/>
</dbReference>
<evidence type="ECO:0000256" key="4">
    <source>
        <dbReference type="ARBA" id="ARBA00022840"/>
    </source>
</evidence>
<evidence type="ECO:0000256" key="1">
    <source>
        <dbReference type="ARBA" id="ARBA00022741"/>
    </source>
</evidence>
<evidence type="ECO:0000256" key="6">
    <source>
        <dbReference type="PROSITE-ProRule" id="PRU00552"/>
    </source>
</evidence>
<protein>
    <submittedName>
        <fullName evidence="10">ATP-dependent RNA helicase DeaD</fullName>
        <ecNumber evidence="10">3.6.4.13</ecNumber>
    </submittedName>
</protein>
<dbReference type="SUPFAM" id="SSF52540">
    <property type="entry name" value="P-loop containing nucleoside triphosphate hydrolases"/>
    <property type="match status" value="1"/>
</dbReference>
<dbReference type="SMART" id="SM00490">
    <property type="entry name" value="HELICc"/>
    <property type="match status" value="1"/>
</dbReference>
<feature type="domain" description="Helicase C-terminal" evidence="8">
    <location>
        <begin position="213"/>
        <end position="365"/>
    </location>
</feature>
<keyword evidence="4" id="KW-0067">ATP-binding</keyword>
<dbReference type="InterPro" id="IPR011545">
    <property type="entry name" value="DEAD/DEAH_box_helicase_dom"/>
</dbReference>
<evidence type="ECO:0000256" key="3">
    <source>
        <dbReference type="ARBA" id="ARBA00022806"/>
    </source>
</evidence>
<evidence type="ECO:0000259" key="9">
    <source>
        <dbReference type="PROSITE" id="PS51195"/>
    </source>
</evidence>
<dbReference type="InterPro" id="IPR027417">
    <property type="entry name" value="P-loop_NTPase"/>
</dbReference>
<reference evidence="10 11" key="1">
    <citation type="submission" date="2021-01" db="EMBL/GenBank/DDBJ databases">
        <title>Genomic Encyclopedia of Type Strains, Phase IV (KMG-IV): sequencing the most valuable type-strain genomes for metagenomic binning, comparative biology and taxonomic classification.</title>
        <authorList>
            <person name="Goeker M."/>
        </authorList>
    </citation>
    <scope>NUCLEOTIDE SEQUENCE [LARGE SCALE GENOMIC DNA]</scope>
    <source>
        <strain evidence="10 11">DSM 24436</strain>
    </source>
</reference>
<dbReference type="RefSeq" id="WP_204662275.1">
    <property type="nucleotide sequence ID" value="NZ_JAFBDT010000003.1"/>
</dbReference>
<accession>A0ABS2MP15</accession>
<dbReference type="Proteomes" id="UP000767854">
    <property type="component" value="Unassembled WGS sequence"/>
</dbReference>
<feature type="domain" description="Helicase ATP-binding" evidence="7">
    <location>
        <begin position="32"/>
        <end position="202"/>
    </location>
</feature>
<comment type="caution">
    <text evidence="10">The sequence shown here is derived from an EMBL/GenBank/DDBJ whole genome shotgun (WGS) entry which is preliminary data.</text>
</comment>